<dbReference type="InterPro" id="IPR013328">
    <property type="entry name" value="6PGD_dom2"/>
</dbReference>
<keyword evidence="2" id="KW-0560">Oxidoreductase</keyword>
<dbReference type="InterPro" id="IPR048666">
    <property type="entry name" value="RedAm-like_C"/>
</dbReference>
<feature type="domain" description="6-phosphogluconate dehydrogenase NADP-binding" evidence="3">
    <location>
        <begin position="1"/>
        <end position="143"/>
    </location>
</feature>
<organism evidence="5 6">
    <name type="scientific">Nocardioides thalensis</name>
    <dbReference type="NCBI Taxonomy" id="1914755"/>
    <lineage>
        <taxon>Bacteria</taxon>
        <taxon>Bacillati</taxon>
        <taxon>Actinomycetota</taxon>
        <taxon>Actinomycetes</taxon>
        <taxon>Propionibacteriales</taxon>
        <taxon>Nocardioidaceae</taxon>
        <taxon>Nocardioides</taxon>
    </lineage>
</organism>
<dbReference type="SUPFAM" id="SSF51735">
    <property type="entry name" value="NAD(P)-binding Rossmann-fold domains"/>
    <property type="match status" value="1"/>
</dbReference>
<dbReference type="AlphaFoldDB" id="A0A853BZF1"/>
<dbReference type="InterPro" id="IPR051265">
    <property type="entry name" value="HIBADH-related_NP60_sf"/>
</dbReference>
<reference evidence="5 6" key="1">
    <citation type="submission" date="2020-07" db="EMBL/GenBank/DDBJ databases">
        <title>Sequencing the genomes of 1000 actinobacteria strains.</title>
        <authorList>
            <person name="Klenk H.-P."/>
        </authorList>
    </citation>
    <scope>NUCLEOTIDE SEQUENCE [LARGE SCALE GENOMIC DNA]</scope>
    <source>
        <strain evidence="5 6">DSM 103833</strain>
    </source>
</reference>
<sequence>MGAAIARSLRTAGHDVVVWNRSPKDLGEIGLADAPLTADPAGAVRDADAVIVCVRDHHASRELLERLAPGLTAGVPVVNVSTGTPEDAVASADAAAALGIAYVTGAIMVPTALVGTEHHLVLCAGGQDAVAAARPVLAGLGGVTDVLGEDHAVPPALDLAMLDVFFAGMYAFLHSAALVRAHGIEPSAYLPYATGILETLGAELPNLAQAFELRKYDRGQASLEMCLRGLEHVVAATEAAGVAPALPRLVRDVTRAQMERAKPGVDWESVAEGLTDPAR</sequence>
<dbReference type="InterPro" id="IPR006115">
    <property type="entry name" value="6PGDH_NADP-bd"/>
</dbReference>
<evidence type="ECO:0000313" key="6">
    <source>
        <dbReference type="Proteomes" id="UP000530424"/>
    </source>
</evidence>
<comment type="similarity">
    <text evidence="1">Belongs to the HIBADH-related family.</text>
</comment>
<evidence type="ECO:0000313" key="5">
    <source>
        <dbReference type="EMBL" id="NYJ00539.1"/>
    </source>
</evidence>
<dbReference type="Proteomes" id="UP000530424">
    <property type="component" value="Unassembled WGS sequence"/>
</dbReference>
<keyword evidence="6" id="KW-1185">Reference proteome</keyword>
<dbReference type="PANTHER" id="PTHR43580">
    <property type="entry name" value="OXIDOREDUCTASE GLYR1-RELATED"/>
    <property type="match status" value="1"/>
</dbReference>
<proteinExistence type="inferred from homology"/>
<dbReference type="GO" id="GO:0050661">
    <property type="term" value="F:NADP binding"/>
    <property type="evidence" value="ECO:0007669"/>
    <property type="project" value="InterPro"/>
</dbReference>
<dbReference type="EMBL" id="JACCFP010000001">
    <property type="protein sequence ID" value="NYJ00539.1"/>
    <property type="molecule type" value="Genomic_DNA"/>
</dbReference>
<gene>
    <name evidence="5" type="ORF">HNR19_001237</name>
</gene>
<dbReference type="Pfam" id="PF03446">
    <property type="entry name" value="NAD_binding_2"/>
    <property type="match status" value="1"/>
</dbReference>
<dbReference type="Gene3D" id="3.40.50.720">
    <property type="entry name" value="NAD(P)-binding Rossmann-like Domain"/>
    <property type="match status" value="1"/>
</dbReference>
<accession>A0A853BZF1</accession>
<comment type="caution">
    <text evidence="5">The sequence shown here is derived from an EMBL/GenBank/DDBJ whole genome shotgun (WGS) entry which is preliminary data.</text>
</comment>
<dbReference type="GO" id="GO:0016491">
    <property type="term" value="F:oxidoreductase activity"/>
    <property type="evidence" value="ECO:0007669"/>
    <property type="project" value="UniProtKB-KW"/>
</dbReference>
<dbReference type="PANTHER" id="PTHR43580:SF2">
    <property type="entry name" value="CYTOKINE-LIKE NUCLEAR FACTOR N-PAC"/>
    <property type="match status" value="1"/>
</dbReference>
<dbReference type="PIRSF" id="PIRSF000103">
    <property type="entry name" value="HIBADH"/>
    <property type="match status" value="1"/>
</dbReference>
<name>A0A853BZF1_9ACTN</name>
<dbReference type="InterPro" id="IPR015815">
    <property type="entry name" value="HIBADH-related"/>
</dbReference>
<dbReference type="Gene3D" id="1.10.1040.10">
    <property type="entry name" value="N-(1-d-carboxylethyl)-l-norvaline Dehydrogenase, domain 2"/>
    <property type="match status" value="1"/>
</dbReference>
<protein>
    <submittedName>
        <fullName evidence="5">3-hydroxyisobutyrate dehydrogenase-like beta-hydroxyacid dehydrogenase</fullName>
    </submittedName>
</protein>
<feature type="domain" description="NADPH-dependent reductive aminase-like C-terminal" evidence="4">
    <location>
        <begin position="150"/>
        <end position="274"/>
    </location>
</feature>
<dbReference type="InterPro" id="IPR036291">
    <property type="entry name" value="NAD(P)-bd_dom_sf"/>
</dbReference>
<evidence type="ECO:0000259" key="3">
    <source>
        <dbReference type="Pfam" id="PF03446"/>
    </source>
</evidence>
<evidence type="ECO:0000256" key="2">
    <source>
        <dbReference type="ARBA" id="ARBA00023002"/>
    </source>
</evidence>
<dbReference type="Pfam" id="PF21761">
    <property type="entry name" value="RedAm-like_C"/>
    <property type="match status" value="1"/>
</dbReference>
<evidence type="ECO:0000256" key="1">
    <source>
        <dbReference type="ARBA" id="ARBA00009080"/>
    </source>
</evidence>
<evidence type="ECO:0000259" key="4">
    <source>
        <dbReference type="Pfam" id="PF21761"/>
    </source>
</evidence>